<dbReference type="GO" id="GO:0051539">
    <property type="term" value="F:4 iron, 4 sulfur cluster binding"/>
    <property type="evidence" value="ECO:0007669"/>
    <property type="project" value="UniProtKB-KW"/>
</dbReference>
<keyword evidence="5" id="KW-0411">Iron-sulfur</keyword>
<evidence type="ECO:0000313" key="7">
    <source>
        <dbReference type="EMBL" id="EQD36255.1"/>
    </source>
</evidence>
<keyword evidence="4" id="KW-0408">Iron</keyword>
<accession>T1A348</accession>
<dbReference type="GO" id="GO:0005886">
    <property type="term" value="C:plasma membrane"/>
    <property type="evidence" value="ECO:0007669"/>
    <property type="project" value="TreeGrafter"/>
</dbReference>
<dbReference type="InterPro" id="IPR051460">
    <property type="entry name" value="HdrC_iron-sulfur_subunit"/>
</dbReference>
<dbReference type="GO" id="GO:0016491">
    <property type="term" value="F:oxidoreductase activity"/>
    <property type="evidence" value="ECO:0007669"/>
    <property type="project" value="UniProtKB-KW"/>
</dbReference>
<evidence type="ECO:0000256" key="4">
    <source>
        <dbReference type="ARBA" id="ARBA00023004"/>
    </source>
</evidence>
<proteinExistence type="predicted"/>
<evidence type="ECO:0000256" key="3">
    <source>
        <dbReference type="ARBA" id="ARBA00023002"/>
    </source>
</evidence>
<dbReference type="InterPro" id="IPR009051">
    <property type="entry name" value="Helical_ferredxn"/>
</dbReference>
<comment type="caution">
    <text evidence="7">The sequence shown here is derived from an EMBL/GenBank/DDBJ whole genome shotgun (WGS) entry which is preliminary data.</text>
</comment>
<organism evidence="7">
    <name type="scientific">mine drainage metagenome</name>
    <dbReference type="NCBI Taxonomy" id="410659"/>
    <lineage>
        <taxon>unclassified sequences</taxon>
        <taxon>metagenomes</taxon>
        <taxon>ecological metagenomes</taxon>
    </lineage>
</organism>
<dbReference type="PANTHER" id="PTHR43255:SF1">
    <property type="entry name" value="IRON-SULFUR-BINDING OXIDOREDUCTASE FADF-RELATED"/>
    <property type="match status" value="1"/>
</dbReference>
<evidence type="ECO:0000256" key="2">
    <source>
        <dbReference type="ARBA" id="ARBA00022723"/>
    </source>
</evidence>
<evidence type="ECO:0000256" key="1">
    <source>
        <dbReference type="ARBA" id="ARBA00022485"/>
    </source>
</evidence>
<feature type="domain" description="4Fe-4S ferredoxin-type" evidence="6">
    <location>
        <begin position="48"/>
        <end position="80"/>
    </location>
</feature>
<dbReference type="AlphaFoldDB" id="T1A348"/>
<sequence>MVAHLPHRTLSLTEEEAAHPPAMELTGRRRMSPKDRALSETLFGEFHQDPRYREYVLGCLNCGECTTGCPAARFYDFSPREMLQIAATGDATTLWDALQEKIWSCCQCYTCNMRCRFGNDIAGIISVMRELSVRHGLEATRKTLAPFGRSLTLLMTVGTQVSADMIQPDFFRDWGPFATGSDQVWGVSSEVMRKAIPLDVLQTTRSSWEVSVQTSLELFRIYEETGVLDMLRGLDPDLTEMLVDIIEERREEFQEARETYRAALETMKGPVATFEG</sequence>
<dbReference type="InterPro" id="IPR017900">
    <property type="entry name" value="4Fe4S_Fe_S_CS"/>
</dbReference>
<dbReference type="EMBL" id="AUZY01011037">
    <property type="protein sequence ID" value="EQD36255.1"/>
    <property type="molecule type" value="Genomic_DNA"/>
</dbReference>
<dbReference type="Pfam" id="PF13534">
    <property type="entry name" value="Fer4_17"/>
    <property type="match status" value="1"/>
</dbReference>
<evidence type="ECO:0000259" key="6">
    <source>
        <dbReference type="PROSITE" id="PS51379"/>
    </source>
</evidence>
<evidence type="ECO:0000256" key="5">
    <source>
        <dbReference type="ARBA" id="ARBA00023014"/>
    </source>
</evidence>
<dbReference type="PROSITE" id="PS51379">
    <property type="entry name" value="4FE4S_FER_2"/>
    <property type="match status" value="1"/>
</dbReference>
<dbReference type="Gene3D" id="1.10.1060.10">
    <property type="entry name" value="Alpha-helical ferredoxin"/>
    <property type="match status" value="1"/>
</dbReference>
<reference evidence="7" key="2">
    <citation type="journal article" date="2014" name="ISME J.">
        <title>Microbial stratification in low pH oxic and suboxic macroscopic growths along an acid mine drainage.</title>
        <authorList>
            <person name="Mendez-Garcia C."/>
            <person name="Mesa V."/>
            <person name="Sprenger R.R."/>
            <person name="Richter M."/>
            <person name="Diez M.S."/>
            <person name="Solano J."/>
            <person name="Bargiela R."/>
            <person name="Golyshina O.V."/>
            <person name="Manteca A."/>
            <person name="Ramos J.L."/>
            <person name="Gallego J.R."/>
            <person name="Llorente I."/>
            <person name="Martins Dos Santos V.A."/>
            <person name="Jensen O.N."/>
            <person name="Pelaez A.I."/>
            <person name="Sanchez J."/>
            <person name="Ferrer M."/>
        </authorList>
    </citation>
    <scope>NUCLEOTIDE SEQUENCE</scope>
</reference>
<keyword evidence="2" id="KW-0479">Metal-binding</keyword>
<dbReference type="PANTHER" id="PTHR43255">
    <property type="entry name" value="IRON-SULFUR-BINDING OXIDOREDUCTASE FADF-RELATED-RELATED"/>
    <property type="match status" value="1"/>
</dbReference>
<dbReference type="InterPro" id="IPR017896">
    <property type="entry name" value="4Fe4S_Fe-S-bd"/>
</dbReference>
<keyword evidence="3" id="KW-0560">Oxidoreductase</keyword>
<gene>
    <name evidence="7" type="ORF">B1B_16585</name>
</gene>
<reference evidence="7" key="1">
    <citation type="submission" date="2013-08" db="EMBL/GenBank/DDBJ databases">
        <authorList>
            <person name="Mendez C."/>
            <person name="Richter M."/>
            <person name="Ferrer M."/>
            <person name="Sanchez J."/>
        </authorList>
    </citation>
    <scope>NUCLEOTIDE SEQUENCE</scope>
</reference>
<keyword evidence="1" id="KW-0004">4Fe-4S</keyword>
<dbReference type="SUPFAM" id="SSF46548">
    <property type="entry name" value="alpha-helical ferredoxin"/>
    <property type="match status" value="1"/>
</dbReference>
<dbReference type="PROSITE" id="PS00198">
    <property type="entry name" value="4FE4S_FER_1"/>
    <property type="match status" value="1"/>
</dbReference>
<dbReference type="GO" id="GO:0046872">
    <property type="term" value="F:metal ion binding"/>
    <property type="evidence" value="ECO:0007669"/>
    <property type="project" value="UniProtKB-KW"/>
</dbReference>
<protein>
    <submittedName>
        <fullName evidence="7">Heterodisulfide reductase subunit C</fullName>
    </submittedName>
</protein>
<name>T1A348_9ZZZZ</name>